<dbReference type="EMBL" id="SRLO01000043">
    <property type="protein sequence ID" value="TNN81897.1"/>
    <property type="molecule type" value="Genomic_DNA"/>
</dbReference>
<evidence type="ECO:0000313" key="2">
    <source>
        <dbReference type="Proteomes" id="UP000314294"/>
    </source>
</evidence>
<keyword evidence="2" id="KW-1185">Reference proteome</keyword>
<gene>
    <name evidence="1" type="ORF">EYF80_007805</name>
</gene>
<reference evidence="1 2" key="1">
    <citation type="submission" date="2019-03" db="EMBL/GenBank/DDBJ databases">
        <title>First draft genome of Liparis tanakae, snailfish: a comprehensive survey of snailfish specific genes.</title>
        <authorList>
            <person name="Kim W."/>
            <person name="Song I."/>
            <person name="Jeong J.-H."/>
            <person name="Kim D."/>
            <person name="Kim S."/>
            <person name="Ryu S."/>
            <person name="Song J.Y."/>
            <person name="Lee S.K."/>
        </authorList>
    </citation>
    <scope>NUCLEOTIDE SEQUENCE [LARGE SCALE GENOMIC DNA]</scope>
    <source>
        <tissue evidence="1">Muscle</tissue>
    </source>
</reference>
<dbReference type="Proteomes" id="UP000314294">
    <property type="component" value="Unassembled WGS sequence"/>
</dbReference>
<protein>
    <submittedName>
        <fullName evidence="1">Uncharacterized protein</fullName>
    </submittedName>
</protein>
<evidence type="ECO:0000313" key="1">
    <source>
        <dbReference type="EMBL" id="TNN81897.1"/>
    </source>
</evidence>
<comment type="caution">
    <text evidence="1">The sequence shown here is derived from an EMBL/GenBank/DDBJ whole genome shotgun (WGS) entry which is preliminary data.</text>
</comment>
<accession>A0A4Z2IVX2</accession>
<proteinExistence type="predicted"/>
<sequence>MVTENSVTIIWVISERAPWVMIPVMRLTFPKSTCSHSGHRLSWDPGWSRWGLSFDEAGPLAEVIHPLKVFTRPITHTGRFIPSLSFDLATNLSPIFHSFFSDLYPRFTPILRNCPLPNSFYCLQDILRDSSFSFRRPLVSMELYLQMSRVPTSPEAKSLSRETAVAAAGSCVSAAQRQQSSSSSGAALMALISNVPRVKQCPVLRLLVMLSTSAVSMLMPARSSWGKRATRSAQVALLARTQLSDPGPPSPEVLEPRSGCWTNCRSDAEKRKEDYSLRSLRSLWASFSNPASFCTLASRPLPSGGIRLQGPSVRLRGDTITVWVEGSGWVQERVVGVRCAASPCFSTRLLPPGLVFSESTVSGDNGDNDGLGLDVSQMSASRPRRMEPDLNPFPYTPMACRLALPEPFSVKPKLDTRVNERVEK</sequence>
<dbReference type="AlphaFoldDB" id="A0A4Z2IVX2"/>
<organism evidence="1 2">
    <name type="scientific">Liparis tanakae</name>
    <name type="common">Tanaka's snailfish</name>
    <dbReference type="NCBI Taxonomy" id="230148"/>
    <lineage>
        <taxon>Eukaryota</taxon>
        <taxon>Metazoa</taxon>
        <taxon>Chordata</taxon>
        <taxon>Craniata</taxon>
        <taxon>Vertebrata</taxon>
        <taxon>Euteleostomi</taxon>
        <taxon>Actinopterygii</taxon>
        <taxon>Neopterygii</taxon>
        <taxon>Teleostei</taxon>
        <taxon>Neoteleostei</taxon>
        <taxon>Acanthomorphata</taxon>
        <taxon>Eupercaria</taxon>
        <taxon>Perciformes</taxon>
        <taxon>Cottioidei</taxon>
        <taxon>Cottales</taxon>
        <taxon>Liparidae</taxon>
        <taxon>Liparis</taxon>
    </lineage>
</organism>
<name>A0A4Z2IVX2_9TELE</name>